<dbReference type="SUPFAM" id="SSF141259">
    <property type="entry name" value="CarD-like"/>
    <property type="match status" value="1"/>
</dbReference>
<dbReference type="Gene3D" id="1.20.58.1290">
    <property type="entry name" value="CarD-like, C-terminal domain"/>
    <property type="match status" value="1"/>
</dbReference>
<sequence length="163" mass="18616">MFKIGDKIVYPLHGAGVVEDIEEKEVLGEVRKYYILRMPIHSMKISVPVDMIGEMGVREIFNMDKYPLIIEILEGKSSSMPDNWTQRYKENLDKIKTGDIEEIAIVVRNLSIREDNKGLSTGEKKMLNSAKKVLVSEIVMATGKDIDEVYEIIDNAIYNFKDS</sequence>
<dbReference type="PANTHER" id="PTHR38447:SF1">
    <property type="entry name" value="RNA POLYMERASE-BINDING TRANSCRIPTION FACTOR CARD"/>
    <property type="match status" value="1"/>
</dbReference>
<evidence type="ECO:0000313" key="2">
    <source>
        <dbReference type="EMBL" id="MEB3429973.1"/>
    </source>
</evidence>
<dbReference type="InterPro" id="IPR048792">
    <property type="entry name" value="CarD_C"/>
</dbReference>
<reference evidence="2 3" key="1">
    <citation type="submission" date="2024-01" db="EMBL/GenBank/DDBJ databases">
        <title>Complete genome sequence of Citroniella saccharovorans strain M6.X9, isolated from human fecal sample.</title>
        <authorList>
            <person name="Cheng G."/>
            <person name="Westerholm M."/>
            <person name="Schnurer A."/>
        </authorList>
    </citation>
    <scope>NUCLEOTIDE SEQUENCE [LARGE SCALE GENOMIC DNA]</scope>
    <source>
        <strain evidence="2 3">DSM 29873</strain>
    </source>
</reference>
<dbReference type="Pfam" id="PF21095">
    <property type="entry name" value="CarD_C"/>
    <property type="match status" value="1"/>
</dbReference>
<dbReference type="InterPro" id="IPR042215">
    <property type="entry name" value="CarD-like_C"/>
</dbReference>
<dbReference type="PANTHER" id="PTHR38447">
    <property type="entry name" value="TRANSCRIPTION FACTOR YDEB-RELATED"/>
    <property type="match status" value="1"/>
</dbReference>
<dbReference type="InterPro" id="IPR052531">
    <property type="entry name" value="CarD-like_regulator"/>
</dbReference>
<dbReference type="EMBL" id="JAYKOT010000003">
    <property type="protein sequence ID" value="MEB3429973.1"/>
    <property type="molecule type" value="Genomic_DNA"/>
</dbReference>
<dbReference type="InterPro" id="IPR003711">
    <property type="entry name" value="CarD-like/TRCF_RID"/>
</dbReference>
<dbReference type="Proteomes" id="UP001357733">
    <property type="component" value="Unassembled WGS sequence"/>
</dbReference>
<protein>
    <submittedName>
        <fullName evidence="2">CarD family transcriptional regulator</fullName>
    </submittedName>
</protein>
<dbReference type="AlphaFoldDB" id="A0AAW9MYJ0"/>
<keyword evidence="3" id="KW-1185">Reference proteome</keyword>
<organism evidence="2 3">
    <name type="scientific">Citroniella saccharovorans</name>
    <dbReference type="NCBI Taxonomy" id="2053367"/>
    <lineage>
        <taxon>Bacteria</taxon>
        <taxon>Bacillati</taxon>
        <taxon>Bacillota</taxon>
        <taxon>Tissierellia</taxon>
        <taxon>Tissierellales</taxon>
        <taxon>Peptoniphilaceae</taxon>
        <taxon>Citroniella</taxon>
    </lineage>
</organism>
<gene>
    <name evidence="2" type="ORF">VLK81_08125</name>
</gene>
<dbReference type="RefSeq" id="WP_324620127.1">
    <property type="nucleotide sequence ID" value="NZ_JAYKOT010000003.1"/>
</dbReference>
<dbReference type="SMART" id="SM01058">
    <property type="entry name" value="CarD_TRCF"/>
    <property type="match status" value="1"/>
</dbReference>
<dbReference type="Gene3D" id="2.40.10.170">
    <property type="match status" value="1"/>
</dbReference>
<evidence type="ECO:0000313" key="3">
    <source>
        <dbReference type="Proteomes" id="UP001357733"/>
    </source>
</evidence>
<proteinExistence type="predicted"/>
<dbReference type="GO" id="GO:0009303">
    <property type="term" value="P:rRNA transcription"/>
    <property type="evidence" value="ECO:0007669"/>
    <property type="project" value="TreeGrafter"/>
</dbReference>
<dbReference type="Pfam" id="PF02559">
    <property type="entry name" value="CarD_TRCF_RID"/>
    <property type="match status" value="1"/>
</dbReference>
<dbReference type="InterPro" id="IPR036101">
    <property type="entry name" value="CarD-like/TRCF_RID_sf"/>
</dbReference>
<name>A0AAW9MYJ0_9FIRM</name>
<accession>A0AAW9MYJ0</accession>
<feature type="domain" description="CarD-like/TRCF RNAP-interacting" evidence="1">
    <location>
        <begin position="1"/>
        <end position="111"/>
    </location>
</feature>
<comment type="caution">
    <text evidence="2">The sequence shown here is derived from an EMBL/GenBank/DDBJ whole genome shotgun (WGS) entry which is preliminary data.</text>
</comment>
<evidence type="ECO:0000259" key="1">
    <source>
        <dbReference type="SMART" id="SM01058"/>
    </source>
</evidence>